<dbReference type="SMART" id="SM01301">
    <property type="entry name" value="PTPlike_phytase"/>
    <property type="match status" value="1"/>
</dbReference>
<dbReference type="Gene3D" id="3.30.70.1690">
    <property type="match status" value="1"/>
</dbReference>
<dbReference type="InterPro" id="IPR000387">
    <property type="entry name" value="Tyr_Pase_dom"/>
</dbReference>
<evidence type="ECO:0000313" key="5">
    <source>
        <dbReference type="Proteomes" id="UP000476820"/>
    </source>
</evidence>
<evidence type="ECO:0000313" key="2">
    <source>
        <dbReference type="EMBL" id="NFF86515.1"/>
    </source>
</evidence>
<comment type="caution">
    <text evidence="2">The sequence shown here is derived from an EMBL/GenBank/DDBJ whole genome shotgun (WGS) entry which is preliminary data.</text>
</comment>
<dbReference type="InterPro" id="IPR016130">
    <property type="entry name" value="Tyr_Pase_AS"/>
</dbReference>
<dbReference type="PROSITE" id="PS50056">
    <property type="entry name" value="TYR_PHOSPHATASE_2"/>
    <property type="match status" value="1"/>
</dbReference>
<dbReference type="Proteomes" id="UP000476820">
    <property type="component" value="Unassembled WGS sequence"/>
</dbReference>
<dbReference type="Pfam" id="PF14566">
    <property type="entry name" value="PTPlike_phytase"/>
    <property type="match status" value="1"/>
</dbReference>
<dbReference type="InterPro" id="IPR029021">
    <property type="entry name" value="Prot-tyrosine_phosphatase-like"/>
</dbReference>
<sequence length="308" mass="35421">MYKKAKLKLYIPMLLLITIFSSFFLNFNIALAFNEPNNKSDVHIVVDNLRTNKIPSNFRTTSNLTNIKNNSSLNLKGLETLNTSGSQQFSKDNLDILTKSIDSKLPILVIDLRQESHGFVNEFPISFANEKNDANLGLSKSAVTFTEKKDLKSIKLNTPLTFYNHPEINVVPKEVLSEKQLTKAYSLNYSRVPVTDTKLPTNEMVDCFINIVKECSKENWLHFHCKAGFGRTTTFMIMYDMIKNYNNATSDEIIKRQFALANFDEKEIIELSSSDRINFLNQFYNYCKDVNGNFDTTWSSWLNNSQKH</sequence>
<proteinExistence type="predicted"/>
<dbReference type="OrthoDB" id="21920at2"/>
<dbReference type="EMBL" id="SWOV01000002">
    <property type="protein sequence ID" value="NFF86515.1"/>
    <property type="molecule type" value="Genomic_DNA"/>
</dbReference>
<dbReference type="Gene3D" id="3.90.190.10">
    <property type="entry name" value="Protein tyrosine phosphatase superfamily"/>
    <property type="match status" value="1"/>
</dbReference>
<dbReference type="AlphaFoldDB" id="A0A0M1LC78"/>
<dbReference type="Proteomes" id="UP000473681">
    <property type="component" value="Unassembled WGS sequence"/>
</dbReference>
<dbReference type="EMBL" id="SWVK01000018">
    <property type="protein sequence ID" value="NFN36036.1"/>
    <property type="molecule type" value="Genomic_DNA"/>
</dbReference>
<dbReference type="SUPFAM" id="SSF52799">
    <property type="entry name" value="(Phosphotyrosine protein) phosphatases II"/>
    <property type="match status" value="1"/>
</dbReference>
<evidence type="ECO:0000313" key="4">
    <source>
        <dbReference type="Proteomes" id="UP000473681"/>
    </source>
</evidence>
<dbReference type="RefSeq" id="WP_017825150.1">
    <property type="nucleotide sequence ID" value="NZ_JACBBU010000001.1"/>
</dbReference>
<feature type="domain" description="Tyrosine specific protein phosphatases" evidence="1">
    <location>
        <begin position="206"/>
        <end position="287"/>
    </location>
</feature>
<protein>
    <submittedName>
        <fullName evidence="2">Phytase</fullName>
    </submittedName>
</protein>
<evidence type="ECO:0000313" key="3">
    <source>
        <dbReference type="EMBL" id="NFN36036.1"/>
    </source>
</evidence>
<accession>A0A0M1LC78</accession>
<reference evidence="4 5" key="1">
    <citation type="submission" date="2019-04" db="EMBL/GenBank/DDBJ databases">
        <title>Genome sequencing of Clostridium botulinum Groups I-IV and Clostridium butyricum.</title>
        <authorList>
            <person name="Brunt J."/>
            <person name="Van Vliet A.H.M."/>
            <person name="Stringer S.C."/>
            <person name="Carter A.T."/>
            <person name="Peck M.W."/>
        </authorList>
    </citation>
    <scope>NUCLEOTIDE SEQUENCE [LARGE SCALE GENOMIC DNA]</scope>
    <source>
        <strain evidence="2 5">1605</strain>
        <strain evidence="3 4">CB-K-33E</strain>
    </source>
</reference>
<name>A0A0M1LC78_CLOBO</name>
<gene>
    <name evidence="2" type="ORF">FC774_01140</name>
    <name evidence="3" type="ORF">FDB51_13050</name>
</gene>
<evidence type="ECO:0000259" key="1">
    <source>
        <dbReference type="PROSITE" id="PS50056"/>
    </source>
</evidence>
<dbReference type="PROSITE" id="PS00383">
    <property type="entry name" value="TYR_PHOSPHATASE_1"/>
    <property type="match status" value="1"/>
</dbReference>
<organism evidence="2 5">
    <name type="scientific">Clostridium botulinum</name>
    <dbReference type="NCBI Taxonomy" id="1491"/>
    <lineage>
        <taxon>Bacteria</taxon>
        <taxon>Bacillati</taxon>
        <taxon>Bacillota</taxon>
        <taxon>Clostridia</taxon>
        <taxon>Eubacteriales</taxon>
        <taxon>Clostridiaceae</taxon>
        <taxon>Clostridium</taxon>
    </lineage>
</organism>